<reference evidence="1" key="1">
    <citation type="submission" date="2021-06" db="EMBL/GenBank/DDBJ databases">
        <authorList>
            <person name="Kallberg Y."/>
            <person name="Tangrot J."/>
            <person name="Rosling A."/>
        </authorList>
    </citation>
    <scope>NUCLEOTIDE SEQUENCE</scope>
    <source>
        <strain evidence="1">FL966</strain>
    </source>
</reference>
<proteinExistence type="predicted"/>
<dbReference type="AlphaFoldDB" id="A0A9N9K557"/>
<dbReference type="EMBL" id="CAJVQA010039759">
    <property type="protein sequence ID" value="CAG8812340.1"/>
    <property type="molecule type" value="Genomic_DNA"/>
</dbReference>
<evidence type="ECO:0000313" key="1">
    <source>
        <dbReference type="EMBL" id="CAG8812340.1"/>
    </source>
</evidence>
<accession>A0A9N9K557</accession>
<sequence length="52" mass="5504">KRNILTIPNVNDASVHVVTIPNVNDASVHVVSSSGMSMYSASTSERPLYTSG</sequence>
<evidence type="ECO:0000313" key="2">
    <source>
        <dbReference type="Proteomes" id="UP000789759"/>
    </source>
</evidence>
<gene>
    <name evidence="1" type="ORF">CPELLU_LOCUS18783</name>
</gene>
<name>A0A9N9K557_9GLOM</name>
<organism evidence="1 2">
    <name type="scientific">Cetraspora pellucida</name>
    <dbReference type="NCBI Taxonomy" id="1433469"/>
    <lineage>
        <taxon>Eukaryota</taxon>
        <taxon>Fungi</taxon>
        <taxon>Fungi incertae sedis</taxon>
        <taxon>Mucoromycota</taxon>
        <taxon>Glomeromycotina</taxon>
        <taxon>Glomeromycetes</taxon>
        <taxon>Diversisporales</taxon>
        <taxon>Gigasporaceae</taxon>
        <taxon>Cetraspora</taxon>
    </lineage>
</organism>
<comment type="caution">
    <text evidence="1">The sequence shown here is derived from an EMBL/GenBank/DDBJ whole genome shotgun (WGS) entry which is preliminary data.</text>
</comment>
<dbReference type="Proteomes" id="UP000789759">
    <property type="component" value="Unassembled WGS sequence"/>
</dbReference>
<protein>
    <submittedName>
        <fullName evidence="1">9165_t:CDS:1</fullName>
    </submittedName>
</protein>
<feature type="non-terminal residue" evidence="1">
    <location>
        <position position="52"/>
    </location>
</feature>
<keyword evidence="2" id="KW-1185">Reference proteome</keyword>
<feature type="non-terminal residue" evidence="1">
    <location>
        <position position="1"/>
    </location>
</feature>